<dbReference type="AlphaFoldDB" id="A0A915L3Y4"/>
<evidence type="ECO:0000313" key="2">
    <source>
        <dbReference type="Proteomes" id="UP000887565"/>
    </source>
</evidence>
<protein>
    <submittedName>
        <fullName evidence="3">Uncharacterized protein</fullName>
    </submittedName>
</protein>
<reference evidence="3" key="1">
    <citation type="submission" date="2022-11" db="UniProtKB">
        <authorList>
            <consortium name="WormBaseParasite"/>
        </authorList>
    </citation>
    <scope>IDENTIFICATION</scope>
</reference>
<dbReference type="WBParaSite" id="nRc.2.0.1.t45789-RA">
    <property type="protein sequence ID" value="nRc.2.0.1.t45789-RA"/>
    <property type="gene ID" value="nRc.2.0.1.g45789"/>
</dbReference>
<proteinExistence type="predicted"/>
<organism evidence="2 3">
    <name type="scientific">Romanomermis culicivorax</name>
    <name type="common">Nematode worm</name>
    <dbReference type="NCBI Taxonomy" id="13658"/>
    <lineage>
        <taxon>Eukaryota</taxon>
        <taxon>Metazoa</taxon>
        <taxon>Ecdysozoa</taxon>
        <taxon>Nematoda</taxon>
        <taxon>Enoplea</taxon>
        <taxon>Dorylaimia</taxon>
        <taxon>Mermithida</taxon>
        <taxon>Mermithoidea</taxon>
        <taxon>Mermithidae</taxon>
        <taxon>Romanomermis</taxon>
    </lineage>
</organism>
<keyword evidence="1" id="KW-0472">Membrane</keyword>
<keyword evidence="1" id="KW-1133">Transmembrane helix</keyword>
<keyword evidence="2" id="KW-1185">Reference proteome</keyword>
<evidence type="ECO:0000313" key="3">
    <source>
        <dbReference type="WBParaSite" id="nRc.2.0.1.t45789-RA"/>
    </source>
</evidence>
<sequence>MNENTKAVHLQKAQLQLVHCTMAHGKAQLTLVQMAKPPRQHEQCLHSSCIKCSRELLFFFYLLFITLFYFRFFIICFVSCLYCNARFLLYFYLFRFTRFATPSRPQHHYNGTKIRYDNKRQLNKDATSPTAYSLTST</sequence>
<accession>A0A915L3Y4</accession>
<keyword evidence="1" id="KW-0812">Transmembrane</keyword>
<evidence type="ECO:0000256" key="1">
    <source>
        <dbReference type="SAM" id="Phobius"/>
    </source>
</evidence>
<dbReference type="Proteomes" id="UP000887565">
    <property type="component" value="Unplaced"/>
</dbReference>
<name>A0A915L3Y4_ROMCU</name>
<feature type="transmembrane region" description="Helical" evidence="1">
    <location>
        <begin position="58"/>
        <end position="85"/>
    </location>
</feature>